<evidence type="ECO:0000313" key="2">
    <source>
        <dbReference type="EMBL" id="SMC13280.1"/>
    </source>
</evidence>
<dbReference type="GO" id="GO:0016747">
    <property type="term" value="F:acyltransferase activity, transferring groups other than amino-acyl groups"/>
    <property type="evidence" value="ECO:0007669"/>
    <property type="project" value="InterPro"/>
</dbReference>
<dbReference type="AlphaFoldDB" id="A0A1X7BUW6"/>
<dbReference type="InterPro" id="IPR000182">
    <property type="entry name" value="GNAT_dom"/>
</dbReference>
<dbReference type="Proteomes" id="UP000193224">
    <property type="component" value="Unassembled WGS sequence"/>
</dbReference>
<evidence type="ECO:0000259" key="1">
    <source>
        <dbReference type="PROSITE" id="PS51186"/>
    </source>
</evidence>
<keyword evidence="3" id="KW-1185">Reference proteome</keyword>
<dbReference type="CDD" id="cd04301">
    <property type="entry name" value="NAT_SF"/>
    <property type="match status" value="1"/>
</dbReference>
<dbReference type="RefSeq" id="WP_176237716.1">
    <property type="nucleotide sequence ID" value="NZ_FWXB01000012.1"/>
</dbReference>
<dbReference type="EMBL" id="FWXB01000012">
    <property type="protein sequence ID" value="SMC13280.1"/>
    <property type="molecule type" value="Genomic_DNA"/>
</dbReference>
<keyword evidence="2" id="KW-0808">Transferase</keyword>
<dbReference type="PROSITE" id="PS51186">
    <property type="entry name" value="GNAT"/>
    <property type="match status" value="1"/>
</dbReference>
<proteinExistence type="predicted"/>
<feature type="domain" description="N-acetyltransferase" evidence="1">
    <location>
        <begin position="4"/>
        <end position="192"/>
    </location>
</feature>
<dbReference type="Gene3D" id="3.40.630.30">
    <property type="match status" value="1"/>
</dbReference>
<organism evidence="2 3">
    <name type="scientific">Roseovarius aestuarii</name>
    <dbReference type="NCBI Taxonomy" id="475083"/>
    <lineage>
        <taxon>Bacteria</taxon>
        <taxon>Pseudomonadati</taxon>
        <taxon>Pseudomonadota</taxon>
        <taxon>Alphaproteobacteria</taxon>
        <taxon>Rhodobacterales</taxon>
        <taxon>Roseobacteraceae</taxon>
        <taxon>Roseovarius</taxon>
    </lineage>
</organism>
<dbReference type="InterPro" id="IPR016181">
    <property type="entry name" value="Acyl_CoA_acyltransferase"/>
</dbReference>
<reference evidence="2 3" key="1">
    <citation type="submission" date="2017-03" db="EMBL/GenBank/DDBJ databases">
        <authorList>
            <person name="Afonso C.L."/>
            <person name="Miller P.J."/>
            <person name="Scott M.A."/>
            <person name="Spackman E."/>
            <person name="Goraichik I."/>
            <person name="Dimitrov K.M."/>
            <person name="Suarez D.L."/>
            <person name="Swayne D.E."/>
        </authorList>
    </citation>
    <scope>NUCLEOTIDE SEQUENCE [LARGE SCALE GENOMIC DNA]</scope>
    <source>
        <strain evidence="2 3">CECT 7745</strain>
    </source>
</reference>
<dbReference type="Pfam" id="PF00583">
    <property type="entry name" value="Acetyltransf_1"/>
    <property type="match status" value="1"/>
</dbReference>
<name>A0A1X7BUW6_9RHOB</name>
<gene>
    <name evidence="2" type="ORF">ROA7745_03125</name>
</gene>
<accession>A0A1X7BUW6</accession>
<sequence length="192" mass="20557">MQTVLLRSAKSTDAPHFRRVFELASEGLAPWDWAQSAGTGGDASQIGLERMRDKLAKAAPGTAIVAEMGGEVAGGIITYDIGDEPEAIEDDTPPVFIPLIELENLAPGTHYVNALAVFPEFQGCGIGRKLLRAVAGNAGKNGMSLIAEDGNAAALGLYRSEWYSEIARRPIVEADGWHCPGTEWILMIRPPE</sequence>
<protein>
    <submittedName>
        <fullName evidence="2">Acetyltransferase (GNAT) family protein</fullName>
    </submittedName>
</protein>
<dbReference type="SUPFAM" id="SSF55729">
    <property type="entry name" value="Acyl-CoA N-acyltransferases (Nat)"/>
    <property type="match status" value="1"/>
</dbReference>
<evidence type="ECO:0000313" key="3">
    <source>
        <dbReference type="Proteomes" id="UP000193224"/>
    </source>
</evidence>